<feature type="region of interest" description="Disordered" evidence="4">
    <location>
        <begin position="1"/>
        <end position="59"/>
    </location>
</feature>
<proteinExistence type="inferred from homology"/>
<keyword evidence="2 3" id="KW-0396">Initiation factor</keyword>
<evidence type="ECO:0000256" key="4">
    <source>
        <dbReference type="SAM" id="MobiDB-lite"/>
    </source>
</evidence>
<gene>
    <name evidence="5" type="primary">EIF4E1B</name>
</gene>
<reference evidence="5" key="3">
    <citation type="submission" date="2025-09" db="UniProtKB">
        <authorList>
            <consortium name="Ensembl"/>
        </authorList>
    </citation>
    <scope>IDENTIFICATION</scope>
</reference>
<name>A0A8C5Y0W2_MICMU</name>
<reference evidence="5" key="1">
    <citation type="submission" date="2016-12" db="EMBL/GenBank/DDBJ databases">
        <title>Mouse lemur reference genome and diversity panel.</title>
        <authorList>
            <person name="Harris R."/>
            <person name="Larsen P."/>
            <person name="Liu Y."/>
            <person name="Hughes D.S."/>
            <person name="Murali S."/>
            <person name="Raveendran M."/>
            <person name="Korchina V."/>
            <person name="Wang M."/>
            <person name="Jhangiani S."/>
            <person name="Bandaranaike D."/>
            <person name="Bellair M."/>
            <person name="Blankenburg K."/>
            <person name="Chao H."/>
            <person name="Dahdouli M."/>
            <person name="Dinh H."/>
            <person name="Doddapaneni H."/>
            <person name="English A."/>
            <person name="Firestine M."/>
            <person name="Gnanaolivu R."/>
            <person name="Gross S."/>
            <person name="Hernandez B."/>
            <person name="Javaid M."/>
            <person name="Jayaseelan J."/>
            <person name="Jones J."/>
            <person name="Khan Z."/>
            <person name="Kovar C."/>
            <person name="Kurapati P."/>
            <person name="Le B."/>
            <person name="Lee S."/>
            <person name="Li M."/>
            <person name="Mathew T."/>
            <person name="Narasimhan A."/>
            <person name="Ngo D."/>
            <person name="Nguyen L."/>
            <person name="Okwuonu G."/>
            <person name="Ongeri F."/>
            <person name="Osuji N."/>
            <person name="Pu L.-L."/>
            <person name="Puazo M."/>
            <person name="Quiroz J."/>
            <person name="Raj R."/>
            <person name="Rajbhandari K."/>
            <person name="Reid J.G."/>
            <person name="Santibanez J."/>
            <person name="Sexton D."/>
            <person name="Skinner E."/>
            <person name="Vee V."/>
            <person name="Weissenberger G."/>
            <person name="Wu Y."/>
            <person name="Xin Y."/>
            <person name="Han Y."/>
            <person name="Campbell C."/>
            <person name="Brown A."/>
            <person name="Sullivan B."/>
            <person name="Shelton J."/>
            <person name="Brown S."/>
            <person name="Dudchenko O."/>
            <person name="Machol I."/>
            <person name="Durand N."/>
            <person name="Shamim M."/>
            <person name="Lieberman A."/>
            <person name="Muzny D.M."/>
            <person name="Richards S."/>
            <person name="Yoder A."/>
            <person name="Worley K.C."/>
            <person name="Rogers J."/>
            <person name="Gibbs R.A."/>
        </authorList>
    </citation>
    <scope>NUCLEOTIDE SEQUENCE [LARGE SCALE GENOMIC DNA]</scope>
</reference>
<feature type="compositionally biased region" description="Acidic residues" evidence="4">
    <location>
        <begin position="19"/>
        <end position="33"/>
    </location>
</feature>
<comment type="similarity">
    <text evidence="1 3">Belongs to the eukaryotic initiation factor 4E family.</text>
</comment>
<dbReference type="GO" id="GO:0003743">
    <property type="term" value="F:translation initiation factor activity"/>
    <property type="evidence" value="ECO:0007669"/>
    <property type="project" value="UniProtKB-KW"/>
</dbReference>
<evidence type="ECO:0000313" key="6">
    <source>
        <dbReference type="Proteomes" id="UP000694394"/>
    </source>
</evidence>
<evidence type="ECO:0000256" key="3">
    <source>
        <dbReference type="RuleBase" id="RU004374"/>
    </source>
</evidence>
<keyword evidence="6" id="KW-1185">Reference proteome</keyword>
<dbReference type="Ensembl" id="ENSMICT00000061629.1">
    <property type="protein sequence ID" value="ENSMICP00000043718.1"/>
    <property type="gene ID" value="ENSMICG00000047427.1"/>
</dbReference>
<keyword evidence="3" id="KW-0648">Protein biosynthesis</keyword>
<dbReference type="PANTHER" id="PTHR11960:SF3">
    <property type="entry name" value="EUKARYOTIC TRANSLATION INITIATION FACTOR 4E TYPE 1B"/>
    <property type="match status" value="1"/>
</dbReference>
<dbReference type="GO" id="GO:0016281">
    <property type="term" value="C:eukaryotic translation initiation factor 4F complex"/>
    <property type="evidence" value="ECO:0007669"/>
    <property type="project" value="TreeGrafter"/>
</dbReference>
<dbReference type="InterPro" id="IPR001040">
    <property type="entry name" value="TIF_eIF_4E"/>
</dbReference>
<dbReference type="Proteomes" id="UP000694394">
    <property type="component" value="Chromosome 26"/>
</dbReference>
<dbReference type="InterPro" id="IPR023398">
    <property type="entry name" value="TIF_eIF4e-like"/>
</dbReference>
<dbReference type="Pfam" id="PF01652">
    <property type="entry name" value="IF4E"/>
    <property type="match status" value="1"/>
</dbReference>
<sequence length="247" mass="27303">MLADGVSETEGGIQKWGEEKEEKEEEEEEEEETAVGAAGGEALSSPRTPLAGEPGTDGCAGATPELHLLQNRWVLWFLKNSRSRAWRDNLQLVTKVHTVEDFWALYSHSKLASKLSPGCDYALFKDGIEPTWEDGRNRQGGRWLVSLAKKQRHSKLDQLWRDTLLCLIGESFEEHGGEVCGAVVSIRTNGDKIAVWTGEAENQEAVLHIGRVYKEYLGLSAKTVIGYQAHADTAAKSNSLARNKLVV</sequence>
<protein>
    <submittedName>
        <fullName evidence="5">Eukaryotic translation initiation factor 4E family member 1B</fullName>
    </submittedName>
</protein>
<dbReference type="SUPFAM" id="SSF55418">
    <property type="entry name" value="eIF4e-like"/>
    <property type="match status" value="1"/>
</dbReference>
<dbReference type="EMBL" id="ABDC03028905">
    <property type="status" value="NOT_ANNOTATED_CDS"/>
    <property type="molecule type" value="Genomic_DNA"/>
</dbReference>
<dbReference type="PROSITE" id="PS00813">
    <property type="entry name" value="IF4E"/>
    <property type="match status" value="1"/>
</dbReference>
<dbReference type="GeneTree" id="ENSGT00940000160838"/>
<accession>A0A8C5Y0W2</accession>
<dbReference type="Gene3D" id="3.30.760.10">
    <property type="entry name" value="RNA Cap, Translation Initiation Factor Eif4e"/>
    <property type="match status" value="1"/>
</dbReference>
<dbReference type="FunFam" id="3.30.760.10:FF:000002">
    <property type="entry name" value="Eukaryotic translation initiation factor 4E"/>
    <property type="match status" value="1"/>
</dbReference>
<evidence type="ECO:0000256" key="2">
    <source>
        <dbReference type="ARBA" id="ARBA00022540"/>
    </source>
</evidence>
<dbReference type="InterPro" id="IPR019770">
    <property type="entry name" value="TIF_eIF_4E_CS"/>
</dbReference>
<dbReference type="PANTHER" id="PTHR11960">
    <property type="entry name" value="EUKARYOTIC TRANSLATION INITIATION FACTOR 4E RELATED"/>
    <property type="match status" value="1"/>
</dbReference>
<dbReference type="GO" id="GO:0000340">
    <property type="term" value="F:RNA 7-methylguanosine cap binding"/>
    <property type="evidence" value="ECO:0007669"/>
    <property type="project" value="TreeGrafter"/>
</dbReference>
<organism evidence="5 6">
    <name type="scientific">Microcebus murinus</name>
    <name type="common">Gray mouse lemur</name>
    <name type="synonym">Lemur murinus</name>
    <dbReference type="NCBI Taxonomy" id="30608"/>
    <lineage>
        <taxon>Eukaryota</taxon>
        <taxon>Metazoa</taxon>
        <taxon>Chordata</taxon>
        <taxon>Craniata</taxon>
        <taxon>Vertebrata</taxon>
        <taxon>Euteleostomi</taxon>
        <taxon>Mammalia</taxon>
        <taxon>Eutheria</taxon>
        <taxon>Euarchontoglires</taxon>
        <taxon>Primates</taxon>
        <taxon>Strepsirrhini</taxon>
        <taxon>Lemuriformes</taxon>
        <taxon>Cheirogaleidae</taxon>
        <taxon>Microcebus</taxon>
    </lineage>
</organism>
<evidence type="ECO:0000256" key="1">
    <source>
        <dbReference type="ARBA" id="ARBA00009860"/>
    </source>
</evidence>
<dbReference type="AlphaFoldDB" id="A0A8C5Y0W2"/>
<keyword evidence="3" id="KW-0694">RNA-binding</keyword>
<reference evidence="5" key="2">
    <citation type="submission" date="2025-08" db="UniProtKB">
        <authorList>
            <consortium name="Ensembl"/>
        </authorList>
    </citation>
    <scope>IDENTIFICATION</scope>
</reference>
<evidence type="ECO:0000313" key="5">
    <source>
        <dbReference type="Ensembl" id="ENSMICP00000043718.1"/>
    </source>
</evidence>